<keyword evidence="5 6" id="KW-0472">Membrane</keyword>
<dbReference type="CDD" id="cd13125">
    <property type="entry name" value="MATE_like_10"/>
    <property type="match status" value="1"/>
</dbReference>
<organism evidence="7 8">
    <name type="scientific">Citrobacter freundii</name>
    <dbReference type="NCBI Taxonomy" id="546"/>
    <lineage>
        <taxon>Bacteria</taxon>
        <taxon>Pseudomonadati</taxon>
        <taxon>Pseudomonadota</taxon>
        <taxon>Gammaproteobacteria</taxon>
        <taxon>Enterobacterales</taxon>
        <taxon>Enterobacteriaceae</taxon>
        <taxon>Citrobacter</taxon>
        <taxon>Citrobacter freundii complex</taxon>
    </lineage>
</organism>
<keyword evidence="3 6" id="KW-0812">Transmembrane</keyword>
<feature type="transmembrane region" description="Helical" evidence="6">
    <location>
        <begin position="394"/>
        <end position="411"/>
    </location>
</feature>
<comment type="subcellular location">
    <subcellularLocation>
        <location evidence="1">Cell membrane</location>
        <topology evidence="1">Multi-pass membrane protein</topology>
    </subcellularLocation>
</comment>
<dbReference type="RefSeq" id="WP_086529372.1">
    <property type="nucleotide sequence ID" value="NZ_CP056314.1"/>
</dbReference>
<dbReference type="GO" id="GO:0005886">
    <property type="term" value="C:plasma membrane"/>
    <property type="evidence" value="ECO:0007669"/>
    <property type="project" value="UniProtKB-SubCell"/>
</dbReference>
<evidence type="ECO:0000256" key="6">
    <source>
        <dbReference type="SAM" id="Phobius"/>
    </source>
</evidence>
<dbReference type="AlphaFoldDB" id="A0AAP5XVA1"/>
<proteinExistence type="predicted"/>
<evidence type="ECO:0000256" key="4">
    <source>
        <dbReference type="ARBA" id="ARBA00022989"/>
    </source>
</evidence>
<evidence type="ECO:0000313" key="7">
    <source>
        <dbReference type="EMBL" id="MDW2759316.1"/>
    </source>
</evidence>
<evidence type="ECO:0000256" key="5">
    <source>
        <dbReference type="ARBA" id="ARBA00023136"/>
    </source>
</evidence>
<evidence type="ECO:0000313" key="8">
    <source>
        <dbReference type="Proteomes" id="UP001278087"/>
    </source>
</evidence>
<feature type="transmembrane region" description="Helical" evidence="6">
    <location>
        <begin position="150"/>
        <end position="170"/>
    </location>
</feature>
<protein>
    <submittedName>
        <fullName evidence="7">O-antigen translocase</fullName>
    </submittedName>
</protein>
<feature type="transmembrane region" description="Helical" evidence="6">
    <location>
        <begin position="42"/>
        <end position="64"/>
    </location>
</feature>
<dbReference type="Pfam" id="PF13440">
    <property type="entry name" value="Polysacc_synt_3"/>
    <property type="match status" value="1"/>
</dbReference>
<keyword evidence="2" id="KW-1003">Cell membrane</keyword>
<evidence type="ECO:0000256" key="1">
    <source>
        <dbReference type="ARBA" id="ARBA00004651"/>
    </source>
</evidence>
<name>A0AAP5XVA1_CITFR</name>
<dbReference type="EMBL" id="JAWPBU010000012">
    <property type="protein sequence ID" value="MDW2759316.1"/>
    <property type="molecule type" value="Genomic_DNA"/>
</dbReference>
<dbReference type="GO" id="GO:0009246">
    <property type="term" value="P:enterobacterial common antigen biosynthetic process"/>
    <property type="evidence" value="ECO:0007669"/>
    <property type="project" value="InterPro"/>
</dbReference>
<feature type="transmembrane region" description="Helical" evidence="6">
    <location>
        <begin position="259"/>
        <end position="280"/>
    </location>
</feature>
<dbReference type="InterPro" id="IPR044550">
    <property type="entry name" value="WzxE"/>
</dbReference>
<reference evidence="7" key="1">
    <citation type="submission" date="2023-10" db="EMBL/GenBank/DDBJ databases">
        <title>Fecal carriage and genetic characteristics of carbapenem-resistant Enterobacterales among healthy adults from four provinces of China.</title>
        <authorList>
            <person name="Li Y."/>
            <person name="Zhang R."/>
        </authorList>
    </citation>
    <scope>NUCLEOTIDE SEQUENCE</scope>
    <source>
        <strain evidence="7">HN-136</strain>
    </source>
</reference>
<feature type="transmembrane region" description="Helical" evidence="6">
    <location>
        <begin position="336"/>
        <end position="354"/>
    </location>
</feature>
<gene>
    <name evidence="7" type="ORF">RYZ67_12595</name>
</gene>
<comment type="caution">
    <text evidence="7">The sequence shown here is derived from an EMBL/GenBank/DDBJ whole genome shotgun (WGS) entry which is preliminary data.</text>
</comment>
<sequence>MSKLIKVIASTGVLTLAKMAMGFVIAKVVAVYTGPSGMALLGQIQGVVTALTGIINAPVSNGIIKFTSEHEKSGFTGCSPWWRASLLWVAGIYIVLLPISLIISDEAANYFFGDAKYSWVVISIVLLLPLSALGTLCLSIINGLQKYKRFVAINFISVMISSIVMILLIINYNITGAIFAAVIQSSLIGVIVVTVNFNQLWMKLNYFIEGFDLTAFNDIGKYVIMAMTSALVMPVSLLIVRNVLVQYAGWHGAGLWQSVWKISEVYLGVITIALGTYYLPKLSQIKDSDGILGEIKSTAKVVVPIIIVAAIMIFLLRDFIISLLFTAEFRDARELFGIQLCGDIVKIVAWLYAFPMLSRCAVKWYLFTECFFGIVFISASYLLIPMFALHGANYAYLLSYILYAIVIISNVRRFIT</sequence>
<accession>A0AAP5XVA1</accession>
<feature type="transmembrane region" description="Helical" evidence="6">
    <location>
        <begin position="301"/>
        <end position="324"/>
    </location>
</feature>
<feature type="transmembrane region" description="Helical" evidence="6">
    <location>
        <begin position="219"/>
        <end position="239"/>
    </location>
</feature>
<dbReference type="PANTHER" id="PTHR30250">
    <property type="entry name" value="PST FAMILY PREDICTED COLANIC ACID TRANSPORTER"/>
    <property type="match status" value="1"/>
</dbReference>
<dbReference type="Proteomes" id="UP001278087">
    <property type="component" value="Unassembled WGS sequence"/>
</dbReference>
<feature type="transmembrane region" description="Helical" evidence="6">
    <location>
        <begin position="116"/>
        <end position="138"/>
    </location>
</feature>
<evidence type="ECO:0000256" key="3">
    <source>
        <dbReference type="ARBA" id="ARBA00022692"/>
    </source>
</evidence>
<keyword evidence="4 6" id="KW-1133">Transmembrane helix</keyword>
<evidence type="ECO:0000256" key="2">
    <source>
        <dbReference type="ARBA" id="ARBA00022475"/>
    </source>
</evidence>
<feature type="transmembrane region" description="Helical" evidence="6">
    <location>
        <begin position="85"/>
        <end position="104"/>
    </location>
</feature>
<feature type="transmembrane region" description="Helical" evidence="6">
    <location>
        <begin position="176"/>
        <end position="198"/>
    </location>
</feature>
<feature type="transmembrane region" description="Helical" evidence="6">
    <location>
        <begin position="366"/>
        <end position="388"/>
    </location>
</feature>
<dbReference type="PANTHER" id="PTHR30250:SF30">
    <property type="entry name" value="LIPID III FLIPPASE"/>
    <property type="match status" value="1"/>
</dbReference>
<dbReference type="InterPro" id="IPR050833">
    <property type="entry name" value="Poly_Biosynth_Transport"/>
</dbReference>